<reference evidence="2" key="2">
    <citation type="submission" date="2025-09" db="UniProtKB">
        <authorList>
            <consortium name="Ensembl"/>
        </authorList>
    </citation>
    <scope>IDENTIFICATION</scope>
</reference>
<sequence>IESVQPLIELIDSLRLIGIYKDIDLPSIAVVGDQSSGKSFVLEALSGVAVPRGSGKLLKFLLFQHLVTKLDYTRSSDPVPRRPHSFPGLLQRINGRMVRGWSDMWRNSSSLPTR</sequence>
<dbReference type="InterPro" id="IPR045063">
    <property type="entry name" value="Dynamin_N"/>
</dbReference>
<dbReference type="Gene3D" id="3.40.50.300">
    <property type="entry name" value="P-loop containing nucleotide triphosphate hydrolases"/>
    <property type="match status" value="1"/>
</dbReference>
<dbReference type="SUPFAM" id="SSF52540">
    <property type="entry name" value="P-loop containing nucleoside triphosphate hydrolases"/>
    <property type="match status" value="1"/>
</dbReference>
<evidence type="ECO:0000313" key="3">
    <source>
        <dbReference type="Proteomes" id="UP000472270"/>
    </source>
</evidence>
<dbReference type="Proteomes" id="UP000472270">
    <property type="component" value="Unassembled WGS sequence"/>
</dbReference>
<keyword evidence="3" id="KW-1185">Reference proteome</keyword>
<accession>A0A673FSS9</accession>
<dbReference type="Ensembl" id="ENSSRHT00000002348.1">
    <property type="protein sequence ID" value="ENSSRHP00000002255.1"/>
    <property type="gene ID" value="ENSSRHG00000001577.1"/>
</dbReference>
<name>A0A673FSS9_9TELE</name>
<feature type="domain" description="Dynamin N-terminal" evidence="1">
    <location>
        <begin position="28"/>
        <end position="55"/>
    </location>
</feature>
<proteinExistence type="predicted"/>
<reference evidence="2" key="1">
    <citation type="submission" date="2025-08" db="UniProtKB">
        <authorList>
            <consortium name="Ensembl"/>
        </authorList>
    </citation>
    <scope>IDENTIFICATION</scope>
</reference>
<dbReference type="Pfam" id="PF00350">
    <property type="entry name" value="Dynamin_N"/>
    <property type="match status" value="1"/>
</dbReference>
<dbReference type="InterPro" id="IPR022812">
    <property type="entry name" value="Dynamin"/>
</dbReference>
<dbReference type="InterPro" id="IPR027417">
    <property type="entry name" value="P-loop_NTPase"/>
</dbReference>
<evidence type="ECO:0000313" key="2">
    <source>
        <dbReference type="Ensembl" id="ENSSRHP00000002255.1"/>
    </source>
</evidence>
<organism evidence="2 3">
    <name type="scientific">Sinocyclocheilus rhinocerous</name>
    <dbReference type="NCBI Taxonomy" id="307959"/>
    <lineage>
        <taxon>Eukaryota</taxon>
        <taxon>Metazoa</taxon>
        <taxon>Chordata</taxon>
        <taxon>Craniata</taxon>
        <taxon>Vertebrata</taxon>
        <taxon>Euteleostomi</taxon>
        <taxon>Actinopterygii</taxon>
        <taxon>Neopterygii</taxon>
        <taxon>Teleostei</taxon>
        <taxon>Ostariophysi</taxon>
        <taxon>Cypriniformes</taxon>
        <taxon>Cyprinidae</taxon>
        <taxon>Cyprininae</taxon>
        <taxon>Sinocyclocheilus</taxon>
    </lineage>
</organism>
<evidence type="ECO:0000259" key="1">
    <source>
        <dbReference type="Pfam" id="PF00350"/>
    </source>
</evidence>
<dbReference type="PRINTS" id="PR00195">
    <property type="entry name" value="DYNAMIN"/>
</dbReference>
<protein>
    <recommendedName>
        <fullName evidence="1">Dynamin N-terminal domain-containing protein</fullName>
    </recommendedName>
</protein>
<dbReference type="AlphaFoldDB" id="A0A673FSS9"/>